<dbReference type="GO" id="GO:0033281">
    <property type="term" value="C:TAT protein transport complex"/>
    <property type="evidence" value="ECO:0007669"/>
    <property type="project" value="UniProtKB-UniRule"/>
</dbReference>
<dbReference type="GO" id="GO:0065002">
    <property type="term" value="P:intracellular protein transmembrane transport"/>
    <property type="evidence" value="ECO:0007669"/>
    <property type="project" value="TreeGrafter"/>
</dbReference>
<keyword evidence="5" id="KW-0653">Protein transport</keyword>
<reference evidence="6 7" key="1">
    <citation type="submission" date="2016-10" db="EMBL/GenBank/DDBJ databases">
        <authorList>
            <person name="de Groot N.N."/>
        </authorList>
    </citation>
    <scope>NUCLEOTIDE SEQUENCE [LARGE SCALE GENOMIC DNA]</scope>
    <source>
        <strain evidence="6 7">CGMCC 1.3801</strain>
    </source>
</reference>
<keyword evidence="3 5" id="KW-1133">Transmembrane helix</keyword>
<comment type="subcellular location">
    <subcellularLocation>
        <location evidence="5">Cell membrane</location>
        <topology evidence="5">Multi-pass membrane protein</topology>
    </subcellularLocation>
    <subcellularLocation>
        <location evidence="1">Membrane</location>
        <topology evidence="1">Multi-pass membrane protein</topology>
    </subcellularLocation>
</comment>
<evidence type="ECO:0000256" key="4">
    <source>
        <dbReference type="ARBA" id="ARBA00023136"/>
    </source>
</evidence>
<dbReference type="PRINTS" id="PR01840">
    <property type="entry name" value="TATCFAMILY"/>
</dbReference>
<keyword evidence="5" id="KW-0813">Transport</keyword>
<dbReference type="Pfam" id="PF00902">
    <property type="entry name" value="TatC"/>
    <property type="match status" value="1"/>
</dbReference>
<feature type="transmembrane region" description="Helical" evidence="5">
    <location>
        <begin position="190"/>
        <end position="210"/>
    </location>
</feature>
<dbReference type="STRING" id="329186.SAMN02927925_01492"/>
<feature type="transmembrane region" description="Helical" evidence="5">
    <location>
        <begin position="222"/>
        <end position="240"/>
    </location>
</feature>
<dbReference type="Proteomes" id="UP000182124">
    <property type="component" value="Unassembled WGS sequence"/>
</dbReference>
<dbReference type="AlphaFoldDB" id="A0A1G4VRI7"/>
<gene>
    <name evidence="5" type="primary">tatC</name>
    <name evidence="6" type="ORF">SAMN02927925_01492</name>
</gene>
<feature type="transmembrane region" description="Helical" evidence="5">
    <location>
        <begin position="96"/>
        <end position="115"/>
    </location>
</feature>
<organism evidence="6 7">
    <name type="scientific">Flavobacterium saliperosum</name>
    <dbReference type="NCBI Taxonomy" id="329186"/>
    <lineage>
        <taxon>Bacteria</taxon>
        <taxon>Pseudomonadati</taxon>
        <taxon>Bacteroidota</taxon>
        <taxon>Flavobacteriia</taxon>
        <taxon>Flavobacteriales</taxon>
        <taxon>Flavobacteriaceae</taxon>
        <taxon>Flavobacterium</taxon>
    </lineage>
</organism>
<dbReference type="HAMAP" id="MF_00902">
    <property type="entry name" value="TatC"/>
    <property type="match status" value="1"/>
</dbReference>
<evidence type="ECO:0000256" key="3">
    <source>
        <dbReference type="ARBA" id="ARBA00022989"/>
    </source>
</evidence>
<name>A0A1G4VRI7_9FLAO</name>
<dbReference type="GO" id="GO:0043953">
    <property type="term" value="P:protein transport by the Tat complex"/>
    <property type="evidence" value="ECO:0007669"/>
    <property type="project" value="UniProtKB-UniRule"/>
</dbReference>
<dbReference type="NCBIfam" id="TIGR00945">
    <property type="entry name" value="tatC"/>
    <property type="match status" value="1"/>
</dbReference>
<evidence type="ECO:0000313" key="7">
    <source>
        <dbReference type="Proteomes" id="UP000182124"/>
    </source>
</evidence>
<dbReference type="eggNOG" id="COG0805">
    <property type="taxonomic scope" value="Bacteria"/>
</dbReference>
<accession>A0A1G4VRI7</accession>
<comment type="function">
    <text evidence="5">Part of the twin-arginine translocation (Tat) system that transports large folded proteins containing a characteristic twin-arginine motif in their signal peptide across membranes.</text>
</comment>
<feature type="transmembrane region" description="Helical" evidence="5">
    <location>
        <begin position="135"/>
        <end position="155"/>
    </location>
</feature>
<dbReference type="EMBL" id="FMTY01000003">
    <property type="protein sequence ID" value="SCX10044.1"/>
    <property type="molecule type" value="Genomic_DNA"/>
</dbReference>
<feature type="transmembrane region" description="Helical" evidence="5">
    <location>
        <begin position="21"/>
        <end position="40"/>
    </location>
</feature>
<keyword evidence="5" id="KW-0811">Translocation</keyword>
<dbReference type="PANTHER" id="PTHR30371">
    <property type="entry name" value="SEC-INDEPENDENT PROTEIN TRANSLOCASE PROTEIN TATC"/>
    <property type="match status" value="1"/>
</dbReference>
<dbReference type="RefSeq" id="WP_238321149.1">
    <property type="nucleotide sequence ID" value="NZ_CBCSBQ010000008.1"/>
</dbReference>
<evidence type="ECO:0000256" key="1">
    <source>
        <dbReference type="ARBA" id="ARBA00004141"/>
    </source>
</evidence>
<proteinExistence type="inferred from homology"/>
<comment type="subunit">
    <text evidence="5">Forms a complex with TatA.</text>
</comment>
<dbReference type="PANTHER" id="PTHR30371:SF0">
    <property type="entry name" value="SEC-INDEPENDENT PROTEIN TRANSLOCASE PROTEIN TATC, CHLOROPLASTIC-RELATED"/>
    <property type="match status" value="1"/>
</dbReference>
<evidence type="ECO:0000256" key="2">
    <source>
        <dbReference type="ARBA" id="ARBA00022692"/>
    </source>
</evidence>
<comment type="similarity">
    <text evidence="5">Belongs to the TatC family.</text>
</comment>
<dbReference type="GO" id="GO:0009977">
    <property type="term" value="F:proton motive force dependent protein transmembrane transporter activity"/>
    <property type="evidence" value="ECO:0007669"/>
    <property type="project" value="TreeGrafter"/>
</dbReference>
<feature type="transmembrane region" description="Helical" evidence="5">
    <location>
        <begin position="246"/>
        <end position="264"/>
    </location>
</feature>
<keyword evidence="2 5" id="KW-0812">Transmembrane</keyword>
<sequence length="272" mass="31214">MATNKAGKEMSFLDHLEEFRWLLVRSTIAILVGACVAYYFSDFIFDTIIFGPKDGSFITYRFFCDLANQYDLDKSFCIQELPFELQNRTMEGQFSMLIWTSITVGFVVAFPFILWELWKFVSPALYDKERKNIKLFIFIASLLFFIGVAFGYFVLTPLSINFLANLTISDHVKNSIDIDSYIGLVKTTSLATGLVFELPIVIYFLSRLGLVTPKFLSDYRKYSYVIILIIAAIVTPPDVISQTIVTIPLVILYEISIFISRFVIKKEELKTT</sequence>
<dbReference type="InterPro" id="IPR002033">
    <property type="entry name" value="TatC"/>
</dbReference>
<evidence type="ECO:0000256" key="5">
    <source>
        <dbReference type="HAMAP-Rule" id="MF_00902"/>
    </source>
</evidence>
<evidence type="ECO:0000313" key="6">
    <source>
        <dbReference type="EMBL" id="SCX10044.1"/>
    </source>
</evidence>
<keyword evidence="5" id="KW-1003">Cell membrane</keyword>
<protein>
    <recommendedName>
        <fullName evidence="5">Sec-independent protein translocase protein TatC</fullName>
    </recommendedName>
</protein>
<keyword evidence="4 5" id="KW-0472">Membrane</keyword>